<dbReference type="SMART" id="SM00220">
    <property type="entry name" value="S_TKc"/>
    <property type="match status" value="1"/>
</dbReference>
<accession>A0A3B3DLJ9</accession>
<evidence type="ECO:0000313" key="8">
    <source>
        <dbReference type="Proteomes" id="UP000261560"/>
    </source>
</evidence>
<name>A0A3B3DLJ9_ORYME</name>
<dbReference type="GO" id="GO:0004674">
    <property type="term" value="F:protein serine/threonine kinase activity"/>
    <property type="evidence" value="ECO:0007669"/>
    <property type="project" value="UniProtKB-KW"/>
</dbReference>
<evidence type="ECO:0000256" key="4">
    <source>
        <dbReference type="ARBA" id="ARBA00022777"/>
    </source>
</evidence>
<dbReference type="InterPro" id="IPR008271">
    <property type="entry name" value="Ser/Thr_kinase_AS"/>
</dbReference>
<dbReference type="GO" id="GO:0005524">
    <property type="term" value="F:ATP binding"/>
    <property type="evidence" value="ECO:0007669"/>
    <property type="project" value="UniProtKB-KW"/>
</dbReference>
<keyword evidence="1" id="KW-0723">Serine/threonine-protein kinase</keyword>
<dbReference type="PaxDb" id="30732-ENSOMEP00000030972"/>
<dbReference type="GO" id="GO:0005737">
    <property type="term" value="C:cytoplasm"/>
    <property type="evidence" value="ECO:0007669"/>
    <property type="project" value="TreeGrafter"/>
</dbReference>
<dbReference type="Gene3D" id="1.10.510.10">
    <property type="entry name" value="Transferase(Phosphotransferase) domain 1"/>
    <property type="match status" value="1"/>
</dbReference>
<dbReference type="PROSITE" id="PS00108">
    <property type="entry name" value="PROTEIN_KINASE_ST"/>
    <property type="match status" value="1"/>
</dbReference>
<sequence>FSGAVLKMGEGSFGKVFHYKTSDTNEDVAVKFMRRTEAWRELHILKKIRVFDPDENCLVRVLDHFEYKSTMCLLFEKLDQTLSSFAASKKMPFEVCKLRPVAQQLMVALKALKSIGVVHCDIKLNNIMLVDQQSSPYKVKLIDFGLARKKSDLTCQSQIQVLGYRAPEVVFGCPMDEGVDMWSVGCVLASLYRGKHFYLRTCQPPDSILETGKESYEDESDLEEFKSLLKQMLNVDPTKRITPEEALNHNFITMSHLSSRTDDLYVTAAQQFMSVCQPTTSVETDAHKTDGKTVCGQKIKLSPTSTSKQDSAVPPVKKTTKKKTFDRFLAGKSYSSAKDNIDKVPHKVVDKTKHTTSKDFSTLSRGVQKIPLPTSTCLGLHHELEQSIFSNWCVLVAQGTL</sequence>
<proteinExistence type="predicted"/>
<feature type="domain" description="Protein kinase" evidence="6">
    <location>
        <begin position="2"/>
        <end position="252"/>
    </location>
</feature>
<dbReference type="Ensembl" id="ENSOMET00000021863.1">
    <property type="protein sequence ID" value="ENSOMEP00000030972.1"/>
    <property type="gene ID" value="ENSOMEG00000015543.1"/>
</dbReference>
<evidence type="ECO:0000256" key="3">
    <source>
        <dbReference type="ARBA" id="ARBA00022741"/>
    </source>
</evidence>
<keyword evidence="8" id="KW-1185">Reference proteome</keyword>
<dbReference type="PANTHER" id="PTHR24058">
    <property type="entry name" value="DUAL SPECIFICITY PROTEIN KINASE"/>
    <property type="match status" value="1"/>
</dbReference>
<dbReference type="GO" id="GO:0042771">
    <property type="term" value="P:intrinsic apoptotic signaling pathway in response to DNA damage by p53 class mediator"/>
    <property type="evidence" value="ECO:0007669"/>
    <property type="project" value="TreeGrafter"/>
</dbReference>
<evidence type="ECO:0000256" key="5">
    <source>
        <dbReference type="ARBA" id="ARBA00022840"/>
    </source>
</evidence>
<dbReference type="GeneTree" id="ENSGT00940000157742"/>
<organism evidence="7 8">
    <name type="scientific">Oryzias melastigma</name>
    <name type="common">Marine medaka</name>
    <dbReference type="NCBI Taxonomy" id="30732"/>
    <lineage>
        <taxon>Eukaryota</taxon>
        <taxon>Metazoa</taxon>
        <taxon>Chordata</taxon>
        <taxon>Craniata</taxon>
        <taxon>Vertebrata</taxon>
        <taxon>Euteleostomi</taxon>
        <taxon>Actinopterygii</taxon>
        <taxon>Neopterygii</taxon>
        <taxon>Teleostei</taxon>
        <taxon>Neoteleostei</taxon>
        <taxon>Acanthomorphata</taxon>
        <taxon>Ovalentaria</taxon>
        <taxon>Atherinomorphae</taxon>
        <taxon>Beloniformes</taxon>
        <taxon>Adrianichthyidae</taxon>
        <taxon>Oryziinae</taxon>
        <taxon>Oryzias</taxon>
    </lineage>
</organism>
<evidence type="ECO:0000259" key="6">
    <source>
        <dbReference type="PROSITE" id="PS50011"/>
    </source>
</evidence>
<protein>
    <recommendedName>
        <fullName evidence="6">Protein kinase domain-containing protein</fullName>
    </recommendedName>
</protein>
<reference evidence="7" key="1">
    <citation type="submission" date="2025-08" db="UniProtKB">
        <authorList>
            <consortium name="Ensembl"/>
        </authorList>
    </citation>
    <scope>IDENTIFICATION</scope>
</reference>
<dbReference type="GO" id="GO:0004713">
    <property type="term" value="F:protein tyrosine kinase activity"/>
    <property type="evidence" value="ECO:0007669"/>
    <property type="project" value="TreeGrafter"/>
</dbReference>
<keyword evidence="3" id="KW-0547">Nucleotide-binding</keyword>
<dbReference type="GO" id="GO:0003714">
    <property type="term" value="F:transcription corepressor activity"/>
    <property type="evidence" value="ECO:0007669"/>
    <property type="project" value="TreeGrafter"/>
</dbReference>
<dbReference type="GO" id="GO:0045944">
    <property type="term" value="P:positive regulation of transcription by RNA polymerase II"/>
    <property type="evidence" value="ECO:0007669"/>
    <property type="project" value="TreeGrafter"/>
</dbReference>
<dbReference type="GO" id="GO:0016605">
    <property type="term" value="C:PML body"/>
    <property type="evidence" value="ECO:0007669"/>
    <property type="project" value="TreeGrafter"/>
</dbReference>
<dbReference type="GO" id="GO:0046332">
    <property type="term" value="F:SMAD binding"/>
    <property type="evidence" value="ECO:0007669"/>
    <property type="project" value="TreeGrafter"/>
</dbReference>
<keyword evidence="4" id="KW-0418">Kinase</keyword>
<dbReference type="Proteomes" id="UP000261560">
    <property type="component" value="Unplaced"/>
</dbReference>
<dbReference type="PROSITE" id="PS50011">
    <property type="entry name" value="PROTEIN_KINASE_DOM"/>
    <property type="match status" value="1"/>
</dbReference>
<evidence type="ECO:0000313" key="7">
    <source>
        <dbReference type="Ensembl" id="ENSOMEP00000030972.1"/>
    </source>
</evidence>
<dbReference type="Gene3D" id="3.30.200.20">
    <property type="entry name" value="Phosphorylase Kinase, domain 1"/>
    <property type="match status" value="1"/>
</dbReference>
<evidence type="ECO:0000256" key="1">
    <source>
        <dbReference type="ARBA" id="ARBA00022527"/>
    </source>
</evidence>
<dbReference type="PANTHER" id="PTHR24058:SF53">
    <property type="entry name" value="HOMEODOMAIN-INTERACTING PROTEIN KINASE 2"/>
    <property type="match status" value="1"/>
</dbReference>
<dbReference type="InterPro" id="IPR011009">
    <property type="entry name" value="Kinase-like_dom_sf"/>
</dbReference>
<dbReference type="SUPFAM" id="SSF56112">
    <property type="entry name" value="Protein kinase-like (PK-like)"/>
    <property type="match status" value="1"/>
</dbReference>
<dbReference type="InterPro" id="IPR000719">
    <property type="entry name" value="Prot_kinase_dom"/>
</dbReference>
<keyword evidence="2" id="KW-0808">Transferase</keyword>
<reference evidence="7" key="2">
    <citation type="submission" date="2025-09" db="UniProtKB">
        <authorList>
            <consortium name="Ensembl"/>
        </authorList>
    </citation>
    <scope>IDENTIFICATION</scope>
</reference>
<dbReference type="GO" id="GO:0007224">
    <property type="term" value="P:smoothened signaling pathway"/>
    <property type="evidence" value="ECO:0007669"/>
    <property type="project" value="TreeGrafter"/>
</dbReference>
<dbReference type="STRING" id="30732.ENSOMEP00000030972"/>
<dbReference type="OMA" id="EAMICHR"/>
<dbReference type="AlphaFoldDB" id="A0A3B3DLJ9"/>
<keyword evidence="5" id="KW-0067">ATP-binding</keyword>
<dbReference type="GO" id="GO:0003713">
    <property type="term" value="F:transcription coactivator activity"/>
    <property type="evidence" value="ECO:0007669"/>
    <property type="project" value="TreeGrafter"/>
</dbReference>
<dbReference type="Pfam" id="PF00069">
    <property type="entry name" value="Pkinase"/>
    <property type="match status" value="1"/>
</dbReference>
<dbReference type="InterPro" id="IPR050494">
    <property type="entry name" value="Ser_Thr_dual-spec_kinase"/>
</dbReference>
<evidence type="ECO:0000256" key="2">
    <source>
        <dbReference type="ARBA" id="ARBA00022679"/>
    </source>
</evidence>